<reference evidence="1" key="1">
    <citation type="submission" date="2023-05" db="EMBL/GenBank/DDBJ databases">
        <title>Whole genome sequence of Commensalibacter sp.</title>
        <authorList>
            <person name="Charoenyingcharoen P."/>
            <person name="Yukphan P."/>
        </authorList>
    </citation>
    <scope>NUCLEOTIDE SEQUENCE</scope>
    <source>
        <strain evidence="1">TBRC 16381</strain>
    </source>
</reference>
<organism evidence="1 2">
    <name type="scientific">Commensalibacter oyaizuii</name>
    <dbReference type="NCBI Taxonomy" id="3043873"/>
    <lineage>
        <taxon>Bacteria</taxon>
        <taxon>Pseudomonadati</taxon>
        <taxon>Pseudomonadota</taxon>
        <taxon>Alphaproteobacteria</taxon>
        <taxon>Acetobacterales</taxon>
        <taxon>Acetobacteraceae</taxon>
    </lineage>
</organism>
<dbReference type="Proteomes" id="UP001431634">
    <property type="component" value="Unassembled WGS sequence"/>
</dbReference>
<dbReference type="Pfam" id="PF23982">
    <property type="entry name" value="XM1_gp53_minor_capsid"/>
    <property type="match status" value="1"/>
</dbReference>
<protein>
    <recommendedName>
        <fullName evidence="3">DUF2190 family protein</fullName>
    </recommendedName>
</protein>
<dbReference type="RefSeq" id="WP_281448761.1">
    <property type="nucleotide sequence ID" value="NZ_JASBAO010000001.1"/>
</dbReference>
<evidence type="ECO:0000313" key="2">
    <source>
        <dbReference type="Proteomes" id="UP001431634"/>
    </source>
</evidence>
<comment type="caution">
    <text evidence="1">The sequence shown here is derived from an EMBL/GenBank/DDBJ whole genome shotgun (WGS) entry which is preliminary data.</text>
</comment>
<dbReference type="EMBL" id="JASBAO010000001">
    <property type="protein sequence ID" value="MDI2091674.1"/>
    <property type="molecule type" value="Genomic_DNA"/>
</dbReference>
<keyword evidence="2" id="KW-1185">Reference proteome</keyword>
<evidence type="ECO:0008006" key="3">
    <source>
        <dbReference type="Google" id="ProtNLM"/>
    </source>
</evidence>
<dbReference type="InterPro" id="IPR056914">
    <property type="entry name" value="Gp53-like"/>
</dbReference>
<sequence length="157" mass="16745">MSFQSKVNLVPAKGWHGDFASTNVRVSLLNNGYYQAGEEGILAGSFVWVDEETNTVSNKGTGSPDGFVARELTGIPGQYLEEHSMKIPSGFMVSVFEKGEFLIMLPKEVSEVKRGDVVNVSTSTGAVSLGGSKSVQTAYKYVASAKSGEIVAISAWI</sequence>
<name>A0ABT6Q3K0_9PROT</name>
<proteinExistence type="predicted"/>
<accession>A0ABT6Q3K0</accession>
<evidence type="ECO:0000313" key="1">
    <source>
        <dbReference type="EMBL" id="MDI2091674.1"/>
    </source>
</evidence>
<gene>
    <name evidence="1" type="ORF">QJV27_09895</name>
</gene>